<dbReference type="InterPro" id="IPR017907">
    <property type="entry name" value="Znf_RING_CS"/>
</dbReference>
<evidence type="ECO:0000256" key="1">
    <source>
        <dbReference type="ARBA" id="ARBA00022723"/>
    </source>
</evidence>
<dbReference type="PROSITE" id="PS00518">
    <property type="entry name" value="ZF_RING_1"/>
    <property type="match status" value="1"/>
</dbReference>
<keyword evidence="1" id="KW-0479">Metal-binding</keyword>
<name>A0A5B0QNG7_PUCGR</name>
<evidence type="ECO:0000313" key="7">
    <source>
        <dbReference type="EMBL" id="KAA1114575.1"/>
    </source>
</evidence>
<dbReference type="AlphaFoldDB" id="A0A5B0QNG7"/>
<keyword evidence="3" id="KW-0862">Zinc</keyword>
<dbReference type="OrthoDB" id="654191at2759"/>
<feature type="domain" description="RING-type" evidence="6">
    <location>
        <begin position="106"/>
        <end position="147"/>
    </location>
</feature>
<dbReference type="EMBL" id="VSWC01000014">
    <property type="protein sequence ID" value="KAA1114575.1"/>
    <property type="molecule type" value="Genomic_DNA"/>
</dbReference>
<dbReference type="GO" id="GO:0008270">
    <property type="term" value="F:zinc ion binding"/>
    <property type="evidence" value="ECO:0007669"/>
    <property type="project" value="UniProtKB-KW"/>
</dbReference>
<dbReference type="Gene3D" id="3.30.40.10">
    <property type="entry name" value="Zinc/RING finger domain, C3HC4 (zinc finger)"/>
    <property type="match status" value="1"/>
</dbReference>
<dbReference type="InterPro" id="IPR001841">
    <property type="entry name" value="Znf_RING"/>
</dbReference>
<evidence type="ECO:0000259" key="6">
    <source>
        <dbReference type="PROSITE" id="PS50089"/>
    </source>
</evidence>
<protein>
    <recommendedName>
        <fullName evidence="6">RING-type domain-containing protein</fullName>
    </recommendedName>
</protein>
<evidence type="ECO:0000256" key="5">
    <source>
        <dbReference type="SAM" id="SignalP"/>
    </source>
</evidence>
<gene>
    <name evidence="7" type="ORF">PGT21_014198</name>
</gene>
<organism evidence="7 8">
    <name type="scientific">Puccinia graminis f. sp. tritici</name>
    <dbReference type="NCBI Taxonomy" id="56615"/>
    <lineage>
        <taxon>Eukaryota</taxon>
        <taxon>Fungi</taxon>
        <taxon>Dikarya</taxon>
        <taxon>Basidiomycota</taxon>
        <taxon>Pucciniomycotina</taxon>
        <taxon>Pucciniomycetes</taxon>
        <taxon>Pucciniales</taxon>
        <taxon>Pucciniaceae</taxon>
        <taxon>Puccinia</taxon>
    </lineage>
</organism>
<dbReference type="PROSITE" id="PS50089">
    <property type="entry name" value="ZF_RING_2"/>
    <property type="match status" value="1"/>
</dbReference>
<keyword evidence="5" id="KW-0732">Signal</keyword>
<keyword evidence="2 4" id="KW-0863">Zinc-finger</keyword>
<keyword evidence="8" id="KW-1185">Reference proteome</keyword>
<sequence length="179" mass="20376">MNLCIIYLNILVPILLASPKLAMNSRQISKQIGIQESSHVWRIEGSNYLLENKTPRSISSDVLGSHECHLYPQIVLAKSSSSENEAIKVPEEHKMLRVIIPEEDVCLICLDENNNDIHEWPAGCGHKYCNSCIQNFMADDGLCPKCNSNIQGDTLFNENKSRSKYGCGRFFWKWKKFVT</sequence>
<comment type="caution">
    <text evidence="7">The sequence shown here is derived from an EMBL/GenBank/DDBJ whole genome shotgun (WGS) entry which is preliminary data.</text>
</comment>
<dbReference type="Pfam" id="PF13920">
    <property type="entry name" value="zf-C3HC4_3"/>
    <property type="match status" value="1"/>
</dbReference>
<dbReference type="Proteomes" id="UP000324748">
    <property type="component" value="Unassembled WGS sequence"/>
</dbReference>
<evidence type="ECO:0000313" key="8">
    <source>
        <dbReference type="Proteomes" id="UP000324748"/>
    </source>
</evidence>
<feature type="signal peptide" evidence="5">
    <location>
        <begin position="1"/>
        <end position="17"/>
    </location>
</feature>
<evidence type="ECO:0000256" key="3">
    <source>
        <dbReference type="ARBA" id="ARBA00022833"/>
    </source>
</evidence>
<evidence type="ECO:0000256" key="4">
    <source>
        <dbReference type="PROSITE-ProRule" id="PRU00175"/>
    </source>
</evidence>
<evidence type="ECO:0000256" key="2">
    <source>
        <dbReference type="ARBA" id="ARBA00022771"/>
    </source>
</evidence>
<reference evidence="7 8" key="1">
    <citation type="submission" date="2019-05" db="EMBL/GenBank/DDBJ databases">
        <title>Emergence of the Ug99 lineage of the wheat stem rust pathogen through somatic hybridization.</title>
        <authorList>
            <person name="Li F."/>
            <person name="Upadhyaya N.M."/>
            <person name="Sperschneider J."/>
            <person name="Matny O."/>
            <person name="Nguyen-Phuc H."/>
            <person name="Mago R."/>
            <person name="Raley C."/>
            <person name="Miller M.E."/>
            <person name="Silverstein K.A.T."/>
            <person name="Henningsen E."/>
            <person name="Hirsch C.D."/>
            <person name="Visser B."/>
            <person name="Pretorius Z.A."/>
            <person name="Steffenson B.J."/>
            <person name="Schwessinger B."/>
            <person name="Dodds P.N."/>
            <person name="Figueroa M."/>
        </authorList>
    </citation>
    <scope>NUCLEOTIDE SEQUENCE [LARGE SCALE GENOMIC DNA]</scope>
    <source>
        <strain evidence="7">21-0</strain>
    </source>
</reference>
<proteinExistence type="predicted"/>
<feature type="chain" id="PRO_5022735737" description="RING-type domain-containing protein" evidence="5">
    <location>
        <begin position="18"/>
        <end position="179"/>
    </location>
</feature>
<dbReference type="InterPro" id="IPR013083">
    <property type="entry name" value="Znf_RING/FYVE/PHD"/>
</dbReference>
<dbReference type="SUPFAM" id="SSF57850">
    <property type="entry name" value="RING/U-box"/>
    <property type="match status" value="1"/>
</dbReference>
<accession>A0A5B0QNG7</accession>